<dbReference type="AlphaFoldDB" id="A0A382FTD1"/>
<feature type="domain" description="SfsA N-terminal OB" evidence="2">
    <location>
        <begin position="13"/>
        <end position="79"/>
    </location>
</feature>
<gene>
    <name evidence="3" type="ORF">METZ01_LOCUS218498</name>
</gene>
<accession>A0A382FTD1</accession>
<dbReference type="InterPro" id="IPR041465">
    <property type="entry name" value="SfsA_N"/>
</dbReference>
<dbReference type="InterPro" id="IPR040452">
    <property type="entry name" value="SfsA_C"/>
</dbReference>
<dbReference type="NCBIfam" id="TIGR00230">
    <property type="entry name" value="sfsA"/>
    <property type="match status" value="1"/>
</dbReference>
<dbReference type="Pfam" id="PF17746">
    <property type="entry name" value="SfsA_N"/>
    <property type="match status" value="1"/>
</dbReference>
<dbReference type="PANTHER" id="PTHR30545:SF2">
    <property type="entry name" value="SUGAR FERMENTATION STIMULATION PROTEIN A"/>
    <property type="match status" value="1"/>
</dbReference>
<organism evidence="3">
    <name type="scientific">marine metagenome</name>
    <dbReference type="NCBI Taxonomy" id="408172"/>
    <lineage>
        <taxon>unclassified sequences</taxon>
        <taxon>metagenomes</taxon>
        <taxon>ecological metagenomes</taxon>
    </lineage>
</organism>
<protein>
    <recommendedName>
        <fullName evidence="4">Sugar fermentation stimulation protein C-terminal domain-containing protein</fullName>
    </recommendedName>
</protein>
<evidence type="ECO:0000259" key="1">
    <source>
        <dbReference type="Pfam" id="PF03749"/>
    </source>
</evidence>
<proteinExistence type="predicted"/>
<dbReference type="GO" id="GO:0003677">
    <property type="term" value="F:DNA binding"/>
    <property type="evidence" value="ECO:0007669"/>
    <property type="project" value="InterPro"/>
</dbReference>
<evidence type="ECO:0000259" key="2">
    <source>
        <dbReference type="Pfam" id="PF17746"/>
    </source>
</evidence>
<dbReference type="Gene3D" id="2.40.50.580">
    <property type="match status" value="1"/>
</dbReference>
<sequence>MKFTNPLLKGSLIQRYKRFLADIILENGEKITAHCANTGSMLGVNDPGSEVWVSPTENPNRKLKYTWEMIRVGKSLVGVNTTHPNQIVRDAIQRKTITELLGYHSLRREVKYGNNSRIDILLEASKRPDCFVEVKSVT</sequence>
<dbReference type="Gene3D" id="3.40.1350.60">
    <property type="match status" value="1"/>
</dbReference>
<reference evidence="3" key="1">
    <citation type="submission" date="2018-05" db="EMBL/GenBank/DDBJ databases">
        <authorList>
            <person name="Lanie J.A."/>
            <person name="Ng W.-L."/>
            <person name="Kazmierczak K.M."/>
            <person name="Andrzejewski T.M."/>
            <person name="Davidsen T.M."/>
            <person name="Wayne K.J."/>
            <person name="Tettelin H."/>
            <person name="Glass J.I."/>
            <person name="Rusch D."/>
            <person name="Podicherti R."/>
            <person name="Tsui H.-C.T."/>
            <person name="Winkler M.E."/>
        </authorList>
    </citation>
    <scope>NUCLEOTIDE SEQUENCE</scope>
</reference>
<evidence type="ECO:0008006" key="4">
    <source>
        <dbReference type="Google" id="ProtNLM"/>
    </source>
</evidence>
<name>A0A382FTD1_9ZZZZ</name>
<dbReference type="CDD" id="cd22359">
    <property type="entry name" value="SfsA-like_bacterial"/>
    <property type="match status" value="1"/>
</dbReference>
<dbReference type="PANTHER" id="PTHR30545">
    <property type="entry name" value="SUGAR FERMENTATION STIMULATION PROTEIN A"/>
    <property type="match status" value="1"/>
</dbReference>
<feature type="non-terminal residue" evidence="3">
    <location>
        <position position="138"/>
    </location>
</feature>
<dbReference type="InterPro" id="IPR005224">
    <property type="entry name" value="SfsA"/>
</dbReference>
<feature type="domain" description="Sugar fermentation stimulation protein C-terminal" evidence="1">
    <location>
        <begin position="83"/>
        <end position="138"/>
    </location>
</feature>
<evidence type="ECO:0000313" key="3">
    <source>
        <dbReference type="EMBL" id="SVB65644.1"/>
    </source>
</evidence>
<dbReference type="Pfam" id="PF03749">
    <property type="entry name" value="SfsA"/>
    <property type="match status" value="1"/>
</dbReference>
<dbReference type="EMBL" id="UINC01051459">
    <property type="protein sequence ID" value="SVB65644.1"/>
    <property type="molecule type" value="Genomic_DNA"/>
</dbReference>